<dbReference type="EMBL" id="JASFZW010000001">
    <property type="protein sequence ID" value="KAK2080558.1"/>
    <property type="molecule type" value="Genomic_DNA"/>
</dbReference>
<feature type="compositionally biased region" description="Pro residues" evidence="1">
    <location>
        <begin position="158"/>
        <end position="167"/>
    </location>
</feature>
<evidence type="ECO:0000313" key="2">
    <source>
        <dbReference type="EMBL" id="KAK2080558.1"/>
    </source>
</evidence>
<feature type="compositionally biased region" description="Low complexity" evidence="1">
    <location>
        <begin position="133"/>
        <end position="153"/>
    </location>
</feature>
<reference evidence="2" key="1">
    <citation type="submission" date="2021-01" db="EMBL/GenBank/DDBJ databases">
        <authorList>
            <person name="Eckstrom K.M.E."/>
        </authorList>
    </citation>
    <scope>NUCLEOTIDE SEQUENCE</scope>
    <source>
        <strain evidence="2">UVCC 0001</strain>
    </source>
</reference>
<gene>
    <name evidence="2" type="ORF">QBZ16_000411</name>
</gene>
<evidence type="ECO:0000256" key="1">
    <source>
        <dbReference type="SAM" id="MobiDB-lite"/>
    </source>
</evidence>
<dbReference type="Proteomes" id="UP001255856">
    <property type="component" value="Unassembled WGS sequence"/>
</dbReference>
<dbReference type="AlphaFoldDB" id="A0AAD9ILI5"/>
<evidence type="ECO:0000313" key="3">
    <source>
        <dbReference type="Proteomes" id="UP001255856"/>
    </source>
</evidence>
<feature type="region of interest" description="Disordered" evidence="1">
    <location>
        <begin position="133"/>
        <end position="218"/>
    </location>
</feature>
<proteinExistence type="predicted"/>
<comment type="caution">
    <text evidence="2">The sequence shown here is derived from an EMBL/GenBank/DDBJ whole genome shotgun (WGS) entry which is preliminary data.</text>
</comment>
<accession>A0AAD9ILI5</accession>
<keyword evidence="3" id="KW-1185">Reference proteome</keyword>
<organism evidence="2 3">
    <name type="scientific">Prototheca wickerhamii</name>
    <dbReference type="NCBI Taxonomy" id="3111"/>
    <lineage>
        <taxon>Eukaryota</taxon>
        <taxon>Viridiplantae</taxon>
        <taxon>Chlorophyta</taxon>
        <taxon>core chlorophytes</taxon>
        <taxon>Trebouxiophyceae</taxon>
        <taxon>Chlorellales</taxon>
        <taxon>Chlorellaceae</taxon>
        <taxon>Prototheca</taxon>
    </lineage>
</organism>
<name>A0AAD9ILI5_PROWI</name>
<sequence length="320" mass="32398">MASVLRGLAELELEVLQAGLKRLVDGDWGHRSIVEAYEGLNALLALPAAPDGAGPSSEQDGSIGTLSKSLGPPQLFAKAARAHHLSTRELLHTFAASAAGLDSDSLADYLYNLVVLCSEAPENELVVLPAVPSRSAGPSSGLPSSGSQPLPGQTTVYPPGPGLPRPPASLSRFSPGPLGLGAPQLQRPSPGPRGPTAVGPRYGQGARPDAAPPSNPLLRSVSDPLRLLGALEERELVGGVDWGPGASGGAPYYGGDGGTTDLSSIAAAIAKSERDRAAPVAAAVPSGGLMKTVSAPEHQLRRMASPGPDLGSVGPFSPWG</sequence>
<protein>
    <submittedName>
        <fullName evidence="2">Uncharacterized protein</fullName>
    </submittedName>
</protein>